<evidence type="ECO:0000256" key="2">
    <source>
        <dbReference type="SAM" id="SignalP"/>
    </source>
</evidence>
<accession>A0A423T3S9</accession>
<feature type="compositionally biased region" description="Low complexity" evidence="1">
    <location>
        <begin position="71"/>
        <end position="93"/>
    </location>
</feature>
<dbReference type="InterPro" id="IPR052976">
    <property type="entry name" value="Scoloptoxin-like"/>
</dbReference>
<dbReference type="AlphaFoldDB" id="A0A423T3S9"/>
<feature type="chain" id="PRO_5019514051" description="Chitin-binding type-2 domain-containing protein" evidence="2">
    <location>
        <begin position="16"/>
        <end position="224"/>
    </location>
</feature>
<reference evidence="4 5" key="2">
    <citation type="submission" date="2019-01" db="EMBL/GenBank/DDBJ databases">
        <title>The decoding of complex shrimp genome reveals the adaptation for benthos swimmer, frequently molting mechanism and breeding impact on genome.</title>
        <authorList>
            <person name="Sun Y."/>
            <person name="Gao Y."/>
            <person name="Yu Y."/>
        </authorList>
    </citation>
    <scope>NUCLEOTIDE SEQUENCE [LARGE SCALE GENOMIC DNA]</scope>
    <source>
        <tissue evidence="4">Muscle</tissue>
    </source>
</reference>
<dbReference type="PANTHER" id="PTHR22933">
    <property type="entry name" value="FI18007P1-RELATED"/>
    <property type="match status" value="1"/>
</dbReference>
<evidence type="ECO:0000256" key="1">
    <source>
        <dbReference type="SAM" id="MobiDB-lite"/>
    </source>
</evidence>
<dbReference type="GO" id="GO:0008061">
    <property type="term" value="F:chitin binding"/>
    <property type="evidence" value="ECO:0007669"/>
    <property type="project" value="InterPro"/>
</dbReference>
<dbReference type="EMBL" id="QCYY01002348">
    <property type="protein sequence ID" value="ROT71063.1"/>
    <property type="molecule type" value="Genomic_DNA"/>
</dbReference>
<comment type="caution">
    <text evidence="4">The sequence shown here is derived from an EMBL/GenBank/DDBJ whole genome shotgun (WGS) entry which is preliminary data.</text>
</comment>
<dbReference type="Proteomes" id="UP000283509">
    <property type="component" value="Unassembled WGS sequence"/>
</dbReference>
<dbReference type="PROSITE" id="PS50940">
    <property type="entry name" value="CHIT_BIND_II"/>
    <property type="match status" value="1"/>
</dbReference>
<name>A0A423T3S9_PENVA</name>
<evidence type="ECO:0000313" key="4">
    <source>
        <dbReference type="EMBL" id="ROT71063.1"/>
    </source>
</evidence>
<feature type="domain" description="Chitin-binding type-2" evidence="3">
    <location>
        <begin position="136"/>
        <end position="203"/>
    </location>
</feature>
<keyword evidence="5" id="KW-1185">Reference proteome</keyword>
<dbReference type="GO" id="GO:0005576">
    <property type="term" value="C:extracellular region"/>
    <property type="evidence" value="ECO:0007669"/>
    <property type="project" value="InterPro"/>
</dbReference>
<keyword evidence="2" id="KW-0732">Signal</keyword>
<sequence>MKTFLVAFVLAAAAAQQFPDVSVRLAGDGFFRRGTAALSTSPSAGGFQPRTSFPADGGLQASPGASGGSRPGSPSGTSASGATGGLASSSGSRFRSAIGGGRRPDEGDADEAVDGVFEPLNLPASASSLLGTVSTAFSCDDLPYGYYADRDNACRVYHVCYPALFADGASVTYQYSFMCGAETVFDQRELTCVDPSVASPCEESYNYYFTNEQFGLPEEKIQFI</sequence>
<proteinExistence type="predicted"/>
<dbReference type="PANTHER" id="PTHR22933:SF43">
    <property type="entry name" value="LP10131P"/>
    <property type="match status" value="1"/>
</dbReference>
<feature type="signal peptide" evidence="2">
    <location>
        <begin position="1"/>
        <end position="15"/>
    </location>
</feature>
<gene>
    <name evidence="4" type="ORF">C7M84_010648</name>
</gene>
<dbReference type="OrthoDB" id="6505219at2759"/>
<protein>
    <recommendedName>
        <fullName evidence="3">Chitin-binding type-2 domain-containing protein</fullName>
    </recommendedName>
</protein>
<evidence type="ECO:0000313" key="5">
    <source>
        <dbReference type="Proteomes" id="UP000283509"/>
    </source>
</evidence>
<dbReference type="Pfam" id="PF01607">
    <property type="entry name" value="CBM_14"/>
    <property type="match status" value="1"/>
</dbReference>
<dbReference type="InterPro" id="IPR036508">
    <property type="entry name" value="Chitin-bd_dom_sf"/>
</dbReference>
<dbReference type="SUPFAM" id="SSF57625">
    <property type="entry name" value="Invertebrate chitin-binding proteins"/>
    <property type="match status" value="1"/>
</dbReference>
<feature type="region of interest" description="Disordered" evidence="1">
    <location>
        <begin position="38"/>
        <end position="111"/>
    </location>
</feature>
<reference evidence="4 5" key="1">
    <citation type="submission" date="2018-04" db="EMBL/GenBank/DDBJ databases">
        <authorList>
            <person name="Zhang X."/>
            <person name="Yuan J."/>
            <person name="Li F."/>
            <person name="Xiang J."/>
        </authorList>
    </citation>
    <scope>NUCLEOTIDE SEQUENCE [LARGE SCALE GENOMIC DNA]</scope>
    <source>
        <tissue evidence="4">Muscle</tissue>
    </source>
</reference>
<dbReference type="InterPro" id="IPR002557">
    <property type="entry name" value="Chitin-bd_dom"/>
</dbReference>
<organism evidence="4 5">
    <name type="scientific">Penaeus vannamei</name>
    <name type="common">Whiteleg shrimp</name>
    <name type="synonym">Litopenaeus vannamei</name>
    <dbReference type="NCBI Taxonomy" id="6689"/>
    <lineage>
        <taxon>Eukaryota</taxon>
        <taxon>Metazoa</taxon>
        <taxon>Ecdysozoa</taxon>
        <taxon>Arthropoda</taxon>
        <taxon>Crustacea</taxon>
        <taxon>Multicrustacea</taxon>
        <taxon>Malacostraca</taxon>
        <taxon>Eumalacostraca</taxon>
        <taxon>Eucarida</taxon>
        <taxon>Decapoda</taxon>
        <taxon>Dendrobranchiata</taxon>
        <taxon>Penaeoidea</taxon>
        <taxon>Penaeidae</taxon>
        <taxon>Penaeus</taxon>
    </lineage>
</organism>
<evidence type="ECO:0000259" key="3">
    <source>
        <dbReference type="PROSITE" id="PS50940"/>
    </source>
</evidence>
<dbReference type="Gene3D" id="2.170.140.10">
    <property type="entry name" value="Chitin binding domain"/>
    <property type="match status" value="1"/>
</dbReference>